<dbReference type="KEGG" id="rru:Rru_A1052"/>
<sequence>MARDDYGAQVEAEFLEEAQDTTSELEVTVGNIRSGAIPAVEGTQRIRTLVARLNMLGAATDFPLLDLALRRFRDYIADLDQPTEFNLDDYGTFVDVLRGLLSGEIESSTDNAEFFRSLPTRRPFDLADVAHLNVEILLIEPQRSSAAIIGRELQNCGYKVTTVRTAMEALELAVRTRPDLVISSAVLDVLSGIDVGCALAAMPATEGIPFCILTSFERNNAFLARLPASAAYLSKGGSFGADLAEALRRFRIT</sequence>
<dbReference type="InterPro" id="IPR011006">
    <property type="entry name" value="CheY-like_superfamily"/>
</dbReference>
<dbReference type="InterPro" id="IPR001789">
    <property type="entry name" value="Sig_transdc_resp-reg_receiver"/>
</dbReference>
<dbReference type="CDD" id="cd00156">
    <property type="entry name" value="REC"/>
    <property type="match status" value="1"/>
</dbReference>
<evidence type="ECO:0000256" key="1">
    <source>
        <dbReference type="ARBA" id="ARBA00022553"/>
    </source>
</evidence>
<dbReference type="RefSeq" id="WP_011388807.1">
    <property type="nucleotide sequence ID" value="NC_007643.1"/>
</dbReference>
<dbReference type="eggNOG" id="COG3706">
    <property type="taxonomic scope" value="Bacteria"/>
</dbReference>
<dbReference type="HOGENOM" id="CLU_1068750_0_0_5"/>
<dbReference type="Gene3D" id="3.40.50.2300">
    <property type="match status" value="1"/>
</dbReference>
<dbReference type="SMART" id="SM00448">
    <property type="entry name" value="REC"/>
    <property type="match status" value="1"/>
</dbReference>
<protein>
    <submittedName>
        <fullName evidence="4">Response regulator receiver domain protein (CheY)</fullName>
    </submittedName>
</protein>
<dbReference type="EMBL" id="CP000230">
    <property type="protein sequence ID" value="ABC21853.1"/>
    <property type="molecule type" value="Genomic_DNA"/>
</dbReference>
<evidence type="ECO:0000313" key="5">
    <source>
        <dbReference type="Proteomes" id="UP000001929"/>
    </source>
</evidence>
<dbReference type="Proteomes" id="UP000001929">
    <property type="component" value="Chromosome"/>
</dbReference>
<proteinExistence type="predicted"/>
<dbReference type="EnsemblBacteria" id="ABC21853">
    <property type="protein sequence ID" value="ABC21853"/>
    <property type="gene ID" value="Rru_A1052"/>
</dbReference>
<keyword evidence="1" id="KW-0597">Phosphoprotein</keyword>
<dbReference type="PROSITE" id="PS50110">
    <property type="entry name" value="RESPONSE_REGULATORY"/>
    <property type="match status" value="1"/>
</dbReference>
<keyword evidence="5" id="KW-1185">Reference proteome</keyword>
<evidence type="ECO:0000313" key="4">
    <source>
        <dbReference type="EMBL" id="ABC21853.1"/>
    </source>
</evidence>
<name>Q2RVJ2_RHORT</name>
<dbReference type="GO" id="GO:0000160">
    <property type="term" value="P:phosphorelay signal transduction system"/>
    <property type="evidence" value="ECO:0007669"/>
    <property type="project" value="InterPro"/>
</dbReference>
<dbReference type="PATRIC" id="fig|269796.9.peg.1108"/>
<accession>Q2RVJ2</accession>
<gene>
    <name evidence="4" type="ordered locus">Rru_A1052</name>
</gene>
<feature type="domain" description="Response regulatory" evidence="3">
    <location>
        <begin position="135"/>
        <end position="250"/>
    </location>
</feature>
<reference evidence="4 5" key="1">
    <citation type="journal article" date="2011" name="Stand. Genomic Sci.">
        <title>Complete genome sequence of Rhodospirillum rubrum type strain (S1).</title>
        <authorList>
            <person name="Munk A.C."/>
            <person name="Copeland A."/>
            <person name="Lucas S."/>
            <person name="Lapidus A."/>
            <person name="Del Rio T.G."/>
            <person name="Barry K."/>
            <person name="Detter J.C."/>
            <person name="Hammon N."/>
            <person name="Israni S."/>
            <person name="Pitluck S."/>
            <person name="Brettin T."/>
            <person name="Bruce D."/>
            <person name="Han C."/>
            <person name="Tapia R."/>
            <person name="Gilna P."/>
            <person name="Schmutz J."/>
            <person name="Larimer F."/>
            <person name="Land M."/>
            <person name="Kyrpides N.C."/>
            <person name="Mavromatis K."/>
            <person name="Richardson P."/>
            <person name="Rohde M."/>
            <person name="Goker M."/>
            <person name="Klenk H.P."/>
            <person name="Zhang Y."/>
            <person name="Roberts G.P."/>
            <person name="Reslewic S."/>
            <person name="Schwartz D.C."/>
        </authorList>
    </citation>
    <scope>NUCLEOTIDE SEQUENCE [LARGE SCALE GENOMIC DNA]</scope>
    <source>
        <strain evidence="5">ATCC 11170 / ATH 1.1.1 / DSM 467 / LMG 4362 / NCIMB 8255 / S1</strain>
    </source>
</reference>
<dbReference type="SUPFAM" id="SSF52172">
    <property type="entry name" value="CheY-like"/>
    <property type="match status" value="1"/>
</dbReference>
<comment type="caution">
    <text evidence="2">Lacks conserved residue(s) required for the propagation of feature annotation.</text>
</comment>
<dbReference type="AlphaFoldDB" id="Q2RVJ2"/>
<evidence type="ECO:0000256" key="2">
    <source>
        <dbReference type="PROSITE-ProRule" id="PRU00169"/>
    </source>
</evidence>
<organism evidence="4 5">
    <name type="scientific">Rhodospirillum rubrum (strain ATCC 11170 / ATH 1.1.1 / DSM 467 / LMG 4362 / NCIMB 8255 / S1)</name>
    <dbReference type="NCBI Taxonomy" id="269796"/>
    <lineage>
        <taxon>Bacteria</taxon>
        <taxon>Pseudomonadati</taxon>
        <taxon>Pseudomonadota</taxon>
        <taxon>Alphaproteobacteria</taxon>
        <taxon>Rhodospirillales</taxon>
        <taxon>Rhodospirillaceae</taxon>
        <taxon>Rhodospirillum</taxon>
    </lineage>
</organism>
<dbReference type="STRING" id="269796.Rru_A1052"/>
<dbReference type="InterPro" id="IPR050595">
    <property type="entry name" value="Bact_response_regulator"/>
</dbReference>
<dbReference type="PANTHER" id="PTHR44591">
    <property type="entry name" value="STRESS RESPONSE REGULATOR PROTEIN 1"/>
    <property type="match status" value="1"/>
</dbReference>
<dbReference type="PANTHER" id="PTHR44591:SF3">
    <property type="entry name" value="RESPONSE REGULATORY DOMAIN-CONTAINING PROTEIN"/>
    <property type="match status" value="1"/>
</dbReference>
<evidence type="ECO:0000259" key="3">
    <source>
        <dbReference type="PROSITE" id="PS50110"/>
    </source>
</evidence>